<dbReference type="SUPFAM" id="SSF52833">
    <property type="entry name" value="Thioredoxin-like"/>
    <property type="match status" value="1"/>
</dbReference>
<reference evidence="1 2" key="1">
    <citation type="submission" date="2018-06" db="EMBL/GenBank/DDBJ databases">
        <title>Genomic Encyclopedia of Type Strains, Phase I: the one thousand microbial genomes (KMG-I) project.</title>
        <authorList>
            <person name="Kyrpides N."/>
        </authorList>
    </citation>
    <scope>NUCLEOTIDE SEQUENCE [LARGE SCALE GENOMIC DNA]</scope>
    <source>
        <strain evidence="1 2">DSM 19573</strain>
    </source>
</reference>
<evidence type="ECO:0000313" key="2">
    <source>
        <dbReference type="Proteomes" id="UP000248132"/>
    </source>
</evidence>
<sequence>MISKKILNKEQAMYAVKNKEFEKSVISSKSKVIVILTQDWCPQWIYMKSWVSGLEIEEDIEIYELEYNKVDYCSEFMAFKESCWKNYNVPYLRFYKEGELARETNYISKESLIEIIDAL</sequence>
<dbReference type="Proteomes" id="UP000248132">
    <property type="component" value="Unassembled WGS sequence"/>
</dbReference>
<dbReference type="Gene3D" id="3.40.30.10">
    <property type="entry name" value="Glutaredoxin"/>
    <property type="match status" value="1"/>
</dbReference>
<protein>
    <recommendedName>
        <fullName evidence="3">Thioredoxin</fullName>
    </recommendedName>
</protein>
<name>A0A318XH42_9FIRM</name>
<evidence type="ECO:0000313" key="1">
    <source>
        <dbReference type="EMBL" id="PYG85749.1"/>
    </source>
</evidence>
<proteinExistence type="predicted"/>
<dbReference type="RefSeq" id="WP_110463140.1">
    <property type="nucleotide sequence ID" value="NZ_QKMR01000023.1"/>
</dbReference>
<organism evidence="1 2">
    <name type="scientific">Ruminiclostridium sufflavum DSM 19573</name>
    <dbReference type="NCBI Taxonomy" id="1121337"/>
    <lineage>
        <taxon>Bacteria</taxon>
        <taxon>Bacillati</taxon>
        <taxon>Bacillota</taxon>
        <taxon>Clostridia</taxon>
        <taxon>Eubacteriales</taxon>
        <taxon>Oscillospiraceae</taxon>
        <taxon>Ruminiclostridium</taxon>
    </lineage>
</organism>
<dbReference type="InterPro" id="IPR036249">
    <property type="entry name" value="Thioredoxin-like_sf"/>
</dbReference>
<comment type="caution">
    <text evidence="1">The sequence shown here is derived from an EMBL/GenBank/DDBJ whole genome shotgun (WGS) entry which is preliminary data.</text>
</comment>
<dbReference type="AlphaFoldDB" id="A0A318XH42"/>
<dbReference type="OrthoDB" id="307780at2"/>
<gene>
    <name evidence="1" type="ORF">LY28_03169</name>
</gene>
<dbReference type="EMBL" id="QKMR01000023">
    <property type="protein sequence ID" value="PYG85749.1"/>
    <property type="molecule type" value="Genomic_DNA"/>
</dbReference>
<evidence type="ECO:0008006" key="3">
    <source>
        <dbReference type="Google" id="ProtNLM"/>
    </source>
</evidence>
<accession>A0A318XH42</accession>
<keyword evidence="2" id="KW-1185">Reference proteome</keyword>